<dbReference type="InterPro" id="IPR007899">
    <property type="entry name" value="CHAD_dom"/>
</dbReference>
<dbReference type="SMART" id="SM00880">
    <property type="entry name" value="CHAD"/>
    <property type="match status" value="1"/>
</dbReference>
<dbReference type="PANTHER" id="PTHR39339:SF1">
    <property type="entry name" value="CHAD DOMAIN-CONTAINING PROTEIN"/>
    <property type="match status" value="1"/>
</dbReference>
<reference evidence="2" key="1">
    <citation type="submission" date="2019-06" db="EMBL/GenBank/DDBJ databases">
        <authorList>
            <person name="Murdoch R.W."/>
            <person name="Fathepure B."/>
        </authorList>
    </citation>
    <scope>NUCLEOTIDE SEQUENCE</scope>
</reference>
<gene>
    <name evidence="2" type="ORF">KBTEX_03891</name>
</gene>
<organism evidence="2">
    <name type="scientific">uncultured organism</name>
    <dbReference type="NCBI Taxonomy" id="155900"/>
    <lineage>
        <taxon>unclassified sequences</taxon>
        <taxon>environmental samples</taxon>
    </lineage>
</organism>
<dbReference type="Pfam" id="PF05235">
    <property type="entry name" value="CHAD"/>
    <property type="match status" value="1"/>
</dbReference>
<dbReference type="InterPro" id="IPR038186">
    <property type="entry name" value="CHAD_dom_sf"/>
</dbReference>
<dbReference type="AlphaFoldDB" id="A0A5B8RHQ4"/>
<dbReference type="EMBL" id="MN079273">
    <property type="protein sequence ID" value="QEA07533.1"/>
    <property type="molecule type" value="Genomic_DNA"/>
</dbReference>
<dbReference type="PANTHER" id="PTHR39339">
    <property type="entry name" value="SLR1444 PROTEIN"/>
    <property type="match status" value="1"/>
</dbReference>
<name>A0A5B8RHQ4_9ZZZZ</name>
<accession>A0A5B8RHQ4</accession>
<evidence type="ECO:0000259" key="1">
    <source>
        <dbReference type="PROSITE" id="PS51708"/>
    </source>
</evidence>
<evidence type="ECO:0000313" key="2">
    <source>
        <dbReference type="EMBL" id="QEA07533.1"/>
    </source>
</evidence>
<dbReference type="Gene3D" id="1.40.20.10">
    <property type="entry name" value="CHAD domain"/>
    <property type="match status" value="1"/>
</dbReference>
<protein>
    <recommendedName>
        <fullName evidence="1">CHAD domain-containing protein</fullName>
    </recommendedName>
</protein>
<proteinExistence type="predicted"/>
<feature type="domain" description="CHAD" evidence="1">
    <location>
        <begin position="10"/>
        <end position="291"/>
    </location>
</feature>
<dbReference type="PROSITE" id="PS51708">
    <property type="entry name" value="CHAD"/>
    <property type="match status" value="1"/>
</dbReference>
<sequence>MSSGYRIDPRRGADEEVRRIVEDRIQRADEALALPRDRGAEGVHEARKRLKEIRAVVRLVRPHLGKRFGSENTRYRDIARGLSGIRDAAALVECWDALVADEPRRFSSTAMQRVRERLTARADAAGQGADADAVAAARQSLGDARAALSDWPLPRDGFALFRGGLARTFGDGARALAAVEKGITDERLHEWRKRVKDHWYHTCLFERCWPEMLEARRRCLKGLSDALGDDHDLAVMHALMAEEPALFGAAATRAAIVRAVSRRRTRLTRRAVATGRRLYAEEGDVLVARWRAYWRLTRKGR</sequence>